<dbReference type="PANTHER" id="PTHR22803">
    <property type="entry name" value="MANNOSE, PHOSPHOLIPASE, LECTIN RECEPTOR RELATED"/>
    <property type="match status" value="1"/>
</dbReference>
<dbReference type="Proteomes" id="UP001159405">
    <property type="component" value="Unassembled WGS sequence"/>
</dbReference>
<name>A0ABN8MRI9_9CNID</name>
<dbReference type="InterPro" id="IPR001304">
    <property type="entry name" value="C-type_lectin-like"/>
</dbReference>
<feature type="non-terminal residue" evidence="3">
    <location>
        <position position="139"/>
    </location>
</feature>
<sequence>MIILALFVSLLFAVARRYSALDCPETWREFEGFCYKVMDRLGYTPRFAWSTALSGCFGFGGDLVSISNEKEMNFVHDMAFKDANRTSVWIGLAYRHLKGGYVWNNGESFNISVSVQRLNMSRIVYENKCVEILKNSSNL</sequence>
<evidence type="ECO:0000259" key="2">
    <source>
        <dbReference type="PROSITE" id="PS50041"/>
    </source>
</evidence>
<feature type="domain" description="C-type lectin" evidence="2">
    <location>
        <begin position="30"/>
        <end position="132"/>
    </location>
</feature>
<keyword evidence="1" id="KW-0732">Signal</keyword>
<dbReference type="SMART" id="SM00034">
    <property type="entry name" value="CLECT"/>
    <property type="match status" value="1"/>
</dbReference>
<evidence type="ECO:0000256" key="1">
    <source>
        <dbReference type="SAM" id="SignalP"/>
    </source>
</evidence>
<keyword evidence="4" id="KW-1185">Reference proteome</keyword>
<organism evidence="3 4">
    <name type="scientific">Porites lobata</name>
    <dbReference type="NCBI Taxonomy" id="104759"/>
    <lineage>
        <taxon>Eukaryota</taxon>
        <taxon>Metazoa</taxon>
        <taxon>Cnidaria</taxon>
        <taxon>Anthozoa</taxon>
        <taxon>Hexacorallia</taxon>
        <taxon>Scleractinia</taxon>
        <taxon>Fungiina</taxon>
        <taxon>Poritidae</taxon>
        <taxon>Porites</taxon>
    </lineage>
</organism>
<dbReference type="SUPFAM" id="SSF56436">
    <property type="entry name" value="C-type lectin-like"/>
    <property type="match status" value="1"/>
</dbReference>
<gene>
    <name evidence="3" type="ORF">PLOB_00016356</name>
</gene>
<accession>A0ABN8MRI9</accession>
<dbReference type="EMBL" id="CALNXK010000002">
    <property type="protein sequence ID" value="CAH3034279.1"/>
    <property type="molecule type" value="Genomic_DNA"/>
</dbReference>
<dbReference type="InterPro" id="IPR016187">
    <property type="entry name" value="CTDL_fold"/>
</dbReference>
<feature type="signal peptide" evidence="1">
    <location>
        <begin position="1"/>
        <end position="20"/>
    </location>
</feature>
<evidence type="ECO:0000313" key="4">
    <source>
        <dbReference type="Proteomes" id="UP001159405"/>
    </source>
</evidence>
<dbReference type="InterPro" id="IPR016186">
    <property type="entry name" value="C-type_lectin-like/link_sf"/>
</dbReference>
<feature type="chain" id="PRO_5045354862" description="C-type lectin domain-containing protein" evidence="1">
    <location>
        <begin position="21"/>
        <end position="139"/>
    </location>
</feature>
<protein>
    <recommendedName>
        <fullName evidence="2">C-type lectin domain-containing protein</fullName>
    </recommendedName>
</protein>
<dbReference type="InterPro" id="IPR050111">
    <property type="entry name" value="C-type_lectin/snaclec_domain"/>
</dbReference>
<reference evidence="3 4" key="1">
    <citation type="submission" date="2022-05" db="EMBL/GenBank/DDBJ databases">
        <authorList>
            <consortium name="Genoscope - CEA"/>
            <person name="William W."/>
        </authorList>
    </citation>
    <scope>NUCLEOTIDE SEQUENCE [LARGE SCALE GENOMIC DNA]</scope>
</reference>
<dbReference type="Gene3D" id="3.10.100.10">
    <property type="entry name" value="Mannose-Binding Protein A, subunit A"/>
    <property type="match status" value="1"/>
</dbReference>
<proteinExistence type="predicted"/>
<dbReference type="PROSITE" id="PS50041">
    <property type="entry name" value="C_TYPE_LECTIN_2"/>
    <property type="match status" value="1"/>
</dbReference>
<dbReference type="CDD" id="cd00037">
    <property type="entry name" value="CLECT"/>
    <property type="match status" value="1"/>
</dbReference>
<comment type="caution">
    <text evidence="3">The sequence shown here is derived from an EMBL/GenBank/DDBJ whole genome shotgun (WGS) entry which is preliminary data.</text>
</comment>
<evidence type="ECO:0000313" key="3">
    <source>
        <dbReference type="EMBL" id="CAH3034279.1"/>
    </source>
</evidence>
<dbReference type="Pfam" id="PF00059">
    <property type="entry name" value="Lectin_C"/>
    <property type="match status" value="1"/>
</dbReference>